<feature type="transmembrane region" description="Helical" evidence="7">
    <location>
        <begin position="299"/>
        <end position="318"/>
    </location>
</feature>
<keyword evidence="4 7" id="KW-0812">Transmembrane</keyword>
<evidence type="ECO:0000256" key="2">
    <source>
        <dbReference type="ARBA" id="ARBA00007400"/>
    </source>
</evidence>
<keyword evidence="6 7" id="KW-0472">Membrane</keyword>
<dbReference type="PANTHER" id="PTHR40074">
    <property type="entry name" value="O-ACETYLTRANSFERASE WECH"/>
    <property type="match status" value="1"/>
</dbReference>
<sequence length="371" mass="42460">MRKAKIEEIEMLRALAFVAVVVQHAIAHYTYDPGMTPGDGAVIGLLLLAVKFAVPLFVFITGLVLFYNYDGKIAYGDFVWKRFRDIIVPYLVWTGFYFLMYHVWSHPDWSALWEFVRLAVTGKASYHLWYVVMVFQFYLLFPLLRGAFTGLKRRLTAPWQVYGLLVVTAGLYVYVMTLVWPLNLLFDRWDLPVLTPLFTKFADRNALYFVYYFALGAVAGLALTQWRAFLLKYWAVIVAVFAGMFGYFAYRVMGSYQYEPAFRVNFDYLFLLRPWMAVFLIVSILAFYLLAMRLGTSRLAAVIGRYSFGAYLMHAYVLRQTYFVTDGLLAGQNVTVRTVIAAVLCAAVSILATMLLAKTPFGKVLVGVKDK</sequence>
<evidence type="ECO:0000256" key="1">
    <source>
        <dbReference type="ARBA" id="ARBA00004651"/>
    </source>
</evidence>
<dbReference type="OrthoDB" id="569695at2"/>
<feature type="transmembrane region" description="Helical" evidence="7">
    <location>
        <begin position="230"/>
        <end position="250"/>
    </location>
</feature>
<feature type="transmembrane region" description="Helical" evidence="7">
    <location>
        <begin position="270"/>
        <end position="292"/>
    </location>
</feature>
<feature type="domain" description="Acyltransferase 3" evidence="8">
    <location>
        <begin position="7"/>
        <end position="353"/>
    </location>
</feature>
<name>A0A1Y0IMC5_9BACL</name>
<feature type="transmembrane region" description="Helical" evidence="7">
    <location>
        <begin position="124"/>
        <end position="141"/>
    </location>
</feature>
<feature type="transmembrane region" description="Helical" evidence="7">
    <location>
        <begin position="87"/>
        <end position="104"/>
    </location>
</feature>
<keyword evidence="3" id="KW-1003">Cell membrane</keyword>
<comment type="similarity">
    <text evidence="2">Belongs to the acyltransferase 3 family.</text>
</comment>
<evidence type="ECO:0000256" key="6">
    <source>
        <dbReference type="ARBA" id="ARBA00023136"/>
    </source>
</evidence>
<accession>A0A1Y0IMC5</accession>
<evidence type="ECO:0000256" key="7">
    <source>
        <dbReference type="SAM" id="Phobius"/>
    </source>
</evidence>
<dbReference type="InterPro" id="IPR002656">
    <property type="entry name" value="Acyl_transf_3_dom"/>
</dbReference>
<comment type="subcellular location">
    <subcellularLocation>
        <location evidence="1">Cell membrane</location>
        <topology evidence="1">Multi-pass membrane protein</topology>
    </subcellularLocation>
</comment>
<dbReference type="AlphaFoldDB" id="A0A1Y0IMC5"/>
<feature type="transmembrane region" description="Helical" evidence="7">
    <location>
        <begin position="338"/>
        <end position="357"/>
    </location>
</feature>
<feature type="transmembrane region" description="Helical" evidence="7">
    <location>
        <begin position="206"/>
        <end position="223"/>
    </location>
</feature>
<dbReference type="RefSeq" id="WP_087456351.1">
    <property type="nucleotide sequence ID" value="NZ_CP021434.1"/>
</dbReference>
<proteinExistence type="inferred from homology"/>
<evidence type="ECO:0000256" key="4">
    <source>
        <dbReference type="ARBA" id="ARBA00022692"/>
    </source>
</evidence>
<keyword evidence="10" id="KW-1185">Reference proteome</keyword>
<organism evidence="9 10">
    <name type="scientific">Tumebacillus avium</name>
    <dbReference type="NCBI Taxonomy" id="1903704"/>
    <lineage>
        <taxon>Bacteria</taxon>
        <taxon>Bacillati</taxon>
        <taxon>Bacillota</taxon>
        <taxon>Bacilli</taxon>
        <taxon>Bacillales</taxon>
        <taxon>Alicyclobacillaceae</taxon>
        <taxon>Tumebacillus</taxon>
    </lineage>
</organism>
<evidence type="ECO:0000259" key="8">
    <source>
        <dbReference type="Pfam" id="PF01757"/>
    </source>
</evidence>
<keyword evidence="5 7" id="KW-1133">Transmembrane helix</keyword>
<dbReference type="GO" id="GO:0016413">
    <property type="term" value="F:O-acetyltransferase activity"/>
    <property type="evidence" value="ECO:0007669"/>
    <property type="project" value="TreeGrafter"/>
</dbReference>
<dbReference type="PANTHER" id="PTHR40074:SF2">
    <property type="entry name" value="O-ACETYLTRANSFERASE WECH"/>
    <property type="match status" value="1"/>
</dbReference>
<dbReference type="KEGG" id="tum:CBW65_07620"/>
<feature type="transmembrane region" description="Helical" evidence="7">
    <location>
        <begin position="43"/>
        <end position="67"/>
    </location>
</feature>
<dbReference type="GO" id="GO:0005886">
    <property type="term" value="C:plasma membrane"/>
    <property type="evidence" value="ECO:0007669"/>
    <property type="project" value="UniProtKB-SubCell"/>
</dbReference>
<feature type="transmembrane region" description="Helical" evidence="7">
    <location>
        <begin position="12"/>
        <end position="31"/>
    </location>
</feature>
<dbReference type="Pfam" id="PF01757">
    <property type="entry name" value="Acyl_transf_3"/>
    <property type="match status" value="1"/>
</dbReference>
<evidence type="ECO:0000313" key="9">
    <source>
        <dbReference type="EMBL" id="ARU60966.1"/>
    </source>
</evidence>
<reference evidence="10" key="1">
    <citation type="submission" date="2017-05" db="EMBL/GenBank/DDBJ databases">
        <authorList>
            <person name="Sung H."/>
        </authorList>
    </citation>
    <scope>NUCLEOTIDE SEQUENCE [LARGE SCALE GENOMIC DNA]</scope>
    <source>
        <strain evidence="10">AR23208</strain>
    </source>
</reference>
<dbReference type="GO" id="GO:0009246">
    <property type="term" value="P:enterobacterial common antigen biosynthetic process"/>
    <property type="evidence" value="ECO:0007669"/>
    <property type="project" value="TreeGrafter"/>
</dbReference>
<evidence type="ECO:0000256" key="3">
    <source>
        <dbReference type="ARBA" id="ARBA00022475"/>
    </source>
</evidence>
<feature type="transmembrane region" description="Helical" evidence="7">
    <location>
        <begin position="161"/>
        <end position="186"/>
    </location>
</feature>
<gene>
    <name evidence="9" type="ORF">CBW65_07620</name>
</gene>
<dbReference type="EMBL" id="CP021434">
    <property type="protein sequence ID" value="ARU60966.1"/>
    <property type="molecule type" value="Genomic_DNA"/>
</dbReference>
<evidence type="ECO:0000256" key="5">
    <source>
        <dbReference type="ARBA" id="ARBA00022989"/>
    </source>
</evidence>
<dbReference type="Proteomes" id="UP000195437">
    <property type="component" value="Chromosome"/>
</dbReference>
<evidence type="ECO:0000313" key="10">
    <source>
        <dbReference type="Proteomes" id="UP000195437"/>
    </source>
</evidence>
<protein>
    <recommendedName>
        <fullName evidence="8">Acyltransferase 3 domain-containing protein</fullName>
    </recommendedName>
</protein>